<dbReference type="EMBL" id="JAWDJW010006617">
    <property type="protein sequence ID" value="KAK3064089.1"/>
    <property type="molecule type" value="Genomic_DNA"/>
</dbReference>
<proteinExistence type="predicted"/>
<sequence>MFGECEITPSVKKVGEIEDEWLREGWVEDVVFDEVVVNKKNGWKNHNCSGLRIVNGEKHYCNRSRVTTEKGEDKTTMMVYDYAPLKK</sequence>
<comment type="caution">
    <text evidence="1">The sequence shown here is derived from an EMBL/GenBank/DDBJ whole genome shotgun (WGS) entry which is preliminary data.</text>
</comment>
<organism evidence="1 2">
    <name type="scientific">Coniosporium uncinatum</name>
    <dbReference type="NCBI Taxonomy" id="93489"/>
    <lineage>
        <taxon>Eukaryota</taxon>
        <taxon>Fungi</taxon>
        <taxon>Dikarya</taxon>
        <taxon>Ascomycota</taxon>
        <taxon>Pezizomycotina</taxon>
        <taxon>Dothideomycetes</taxon>
        <taxon>Dothideomycetes incertae sedis</taxon>
        <taxon>Coniosporium</taxon>
    </lineage>
</organism>
<evidence type="ECO:0000313" key="1">
    <source>
        <dbReference type="EMBL" id="KAK3064089.1"/>
    </source>
</evidence>
<protein>
    <submittedName>
        <fullName evidence="1">Uncharacterized protein</fullName>
    </submittedName>
</protein>
<dbReference type="Proteomes" id="UP001186974">
    <property type="component" value="Unassembled WGS sequence"/>
</dbReference>
<evidence type="ECO:0000313" key="2">
    <source>
        <dbReference type="Proteomes" id="UP001186974"/>
    </source>
</evidence>
<reference evidence="1" key="1">
    <citation type="submission" date="2024-09" db="EMBL/GenBank/DDBJ databases">
        <title>Black Yeasts Isolated from many extreme environments.</title>
        <authorList>
            <person name="Coleine C."/>
            <person name="Stajich J.E."/>
            <person name="Selbmann L."/>
        </authorList>
    </citation>
    <scope>NUCLEOTIDE SEQUENCE</scope>
    <source>
        <strain evidence="1">CCFEE 5737</strain>
    </source>
</reference>
<keyword evidence="2" id="KW-1185">Reference proteome</keyword>
<accession>A0ACC3D9T7</accession>
<name>A0ACC3D9T7_9PEZI</name>
<gene>
    <name evidence="1" type="ORF">LTS18_010215</name>
</gene>